<dbReference type="PANTHER" id="PTHR12197:SF251">
    <property type="entry name" value="EG:BACR7C10.4 PROTEIN"/>
    <property type="match status" value="1"/>
</dbReference>
<name>A0A7D8YWG9_9HELO</name>
<dbReference type="AlphaFoldDB" id="A0A7D8YWG9"/>
<evidence type="ECO:0000256" key="1">
    <source>
        <dbReference type="ARBA" id="ARBA00022723"/>
    </source>
</evidence>
<dbReference type="EMBL" id="QGMG01000576">
    <property type="protein sequence ID" value="TVY52638.1"/>
    <property type="molecule type" value="Genomic_DNA"/>
</dbReference>
<dbReference type="CDD" id="cd20071">
    <property type="entry name" value="SET_SMYD"/>
    <property type="match status" value="1"/>
</dbReference>
<gene>
    <name evidence="7" type="primary">set6</name>
    <name evidence="7" type="ORF">LCER1_G005132</name>
</gene>
<accession>A0A7D8YWG9</accession>
<dbReference type="Pfam" id="PF00856">
    <property type="entry name" value="SET"/>
    <property type="match status" value="1"/>
</dbReference>
<feature type="domain" description="MYND-type" evidence="6">
    <location>
        <begin position="50"/>
        <end position="91"/>
    </location>
</feature>
<evidence type="ECO:0000256" key="3">
    <source>
        <dbReference type="ARBA" id="ARBA00022833"/>
    </source>
</evidence>
<dbReference type="Gene3D" id="6.10.140.2220">
    <property type="match status" value="1"/>
</dbReference>
<evidence type="ECO:0000259" key="6">
    <source>
        <dbReference type="PROSITE" id="PS50865"/>
    </source>
</evidence>
<dbReference type="SUPFAM" id="SSF82199">
    <property type="entry name" value="SET domain"/>
    <property type="match status" value="1"/>
</dbReference>
<keyword evidence="3" id="KW-0862">Zinc</keyword>
<dbReference type="InterPro" id="IPR050869">
    <property type="entry name" value="H3K4_H4K5_MeTrfase"/>
</dbReference>
<dbReference type="PROSITE" id="PS50865">
    <property type="entry name" value="ZF_MYND_2"/>
    <property type="match status" value="1"/>
</dbReference>
<evidence type="ECO:0000313" key="7">
    <source>
        <dbReference type="EMBL" id="TVY52638.1"/>
    </source>
</evidence>
<dbReference type="Gene3D" id="1.10.220.160">
    <property type="match status" value="1"/>
</dbReference>
<evidence type="ECO:0000256" key="4">
    <source>
        <dbReference type="PROSITE-ProRule" id="PRU00134"/>
    </source>
</evidence>
<dbReference type="PROSITE" id="PS50280">
    <property type="entry name" value="SET"/>
    <property type="match status" value="1"/>
</dbReference>
<dbReference type="InterPro" id="IPR001214">
    <property type="entry name" value="SET_dom"/>
</dbReference>
<keyword evidence="8" id="KW-1185">Reference proteome</keyword>
<dbReference type="PROSITE" id="PS01360">
    <property type="entry name" value="ZF_MYND_1"/>
    <property type="match status" value="1"/>
</dbReference>
<dbReference type="InterPro" id="IPR046341">
    <property type="entry name" value="SET_dom_sf"/>
</dbReference>
<dbReference type="GO" id="GO:0005634">
    <property type="term" value="C:nucleus"/>
    <property type="evidence" value="ECO:0007669"/>
    <property type="project" value="TreeGrafter"/>
</dbReference>
<evidence type="ECO:0000313" key="8">
    <source>
        <dbReference type="Proteomes" id="UP000481288"/>
    </source>
</evidence>
<evidence type="ECO:0000259" key="5">
    <source>
        <dbReference type="PROSITE" id="PS50280"/>
    </source>
</evidence>
<dbReference type="Gene3D" id="2.170.270.10">
    <property type="entry name" value="SET domain"/>
    <property type="match status" value="1"/>
</dbReference>
<keyword evidence="2 4" id="KW-0863">Zinc-finger</keyword>
<dbReference type="OrthoDB" id="5945798at2759"/>
<dbReference type="GO" id="GO:0008270">
    <property type="term" value="F:zinc ion binding"/>
    <property type="evidence" value="ECO:0007669"/>
    <property type="project" value="UniProtKB-KW"/>
</dbReference>
<comment type="caution">
    <text evidence="7">The sequence shown here is derived from an EMBL/GenBank/DDBJ whole genome shotgun (WGS) entry which is preliminary data.</text>
</comment>
<dbReference type="InterPro" id="IPR002893">
    <property type="entry name" value="Znf_MYND"/>
</dbReference>
<proteinExistence type="predicted"/>
<dbReference type="PANTHER" id="PTHR12197">
    <property type="entry name" value="HISTONE-LYSINE N-METHYLTRANSFERASE SMYD"/>
    <property type="match status" value="1"/>
</dbReference>
<organism evidence="7 8">
    <name type="scientific">Lachnellula cervina</name>
    <dbReference type="NCBI Taxonomy" id="1316786"/>
    <lineage>
        <taxon>Eukaryota</taxon>
        <taxon>Fungi</taxon>
        <taxon>Dikarya</taxon>
        <taxon>Ascomycota</taxon>
        <taxon>Pezizomycotina</taxon>
        <taxon>Leotiomycetes</taxon>
        <taxon>Helotiales</taxon>
        <taxon>Lachnaceae</taxon>
        <taxon>Lachnellula</taxon>
    </lineage>
</organism>
<evidence type="ECO:0000256" key="2">
    <source>
        <dbReference type="ARBA" id="ARBA00022771"/>
    </source>
</evidence>
<feature type="domain" description="SET" evidence="5">
    <location>
        <begin position="1"/>
        <end position="238"/>
    </location>
</feature>
<dbReference type="SMART" id="SM00317">
    <property type="entry name" value="SET"/>
    <property type="match status" value="1"/>
</dbReference>
<sequence>MDLNYSRTVKDPVLGNGLAASKDLSAGEPIIKISEPFLIVVEKDALEKVCSYCLIESDTSSLKRCTGCKVVRYCTPACQKADWKLIHKNECSLLQRLPGIPPTPVRALYQALLRYVRPGPAFELDSRSQGLEAHVPDLKRDRKRWDEMVLQAKGALEFSKTPADKMDMVTRLLCIMATNAFRATLPDDTPIGLCYEPTLALANHSCVPNAFIMFDGRGISLMALDPIKAGEQIFISYVDFTQSRDQRRAELKQRYFFDCECQKCKHAYTPYRVCKESTAISSEKLALLYDYKTLVFQAEEREQEIQVMQQELNDVREAISVTHSLIDLSKTTASETERLNFLKQASSDLSLYKTHKLFALPPYPTILDELYLSYIDNEHLTSALILLLFIFLNCDIYNWPQPNHPIRVTRLFTIARLLKYAASLEPAALQHSLPFIPSEVLAGTDFIDATHAVLILVDELAPLSHGQGTRFVGQVELELREVEEVQRLRGGVGKALQKWQSEGNSATDGRKIASQIFTGLRTLAGFAFEVIEKQRL</sequence>
<dbReference type="Proteomes" id="UP000481288">
    <property type="component" value="Unassembled WGS sequence"/>
</dbReference>
<protein>
    <submittedName>
        <fullName evidence="7">SET domain and MYND-type zinc finger protein 6</fullName>
    </submittedName>
</protein>
<dbReference type="Pfam" id="PF01753">
    <property type="entry name" value="zf-MYND"/>
    <property type="match status" value="1"/>
</dbReference>
<reference evidence="7 8" key="1">
    <citation type="submission" date="2018-05" db="EMBL/GenBank/DDBJ databases">
        <title>Whole genome sequencing for identification of molecular markers to develop diagnostic detection tools for the regulated plant pathogen Lachnellula willkommii.</title>
        <authorList>
            <person name="Giroux E."/>
            <person name="Bilodeau G."/>
        </authorList>
    </citation>
    <scope>NUCLEOTIDE SEQUENCE [LARGE SCALE GENOMIC DNA]</scope>
    <source>
        <strain evidence="7 8">CBS 625.97</strain>
    </source>
</reference>
<keyword evidence="1" id="KW-0479">Metal-binding</keyword>